<evidence type="ECO:0000256" key="3">
    <source>
        <dbReference type="ARBA" id="ARBA00023235"/>
    </source>
</evidence>
<comment type="catalytic activity">
    <reaction evidence="4">
        <text>uridine(38/39/40) in tRNA = pseudouridine(38/39/40) in tRNA</text>
        <dbReference type="Rhea" id="RHEA:22376"/>
        <dbReference type="Rhea" id="RHEA-COMP:10085"/>
        <dbReference type="Rhea" id="RHEA-COMP:10087"/>
        <dbReference type="ChEBI" id="CHEBI:65314"/>
        <dbReference type="ChEBI" id="CHEBI:65315"/>
        <dbReference type="EC" id="5.4.99.12"/>
    </reaction>
</comment>
<evidence type="ECO:0000256" key="4">
    <source>
        <dbReference type="RuleBase" id="RU003792"/>
    </source>
</evidence>
<dbReference type="CDD" id="cd02570">
    <property type="entry name" value="PseudoU_synth_EcTruA"/>
    <property type="match status" value="1"/>
</dbReference>
<dbReference type="FunFam" id="3.30.70.580:FF:000001">
    <property type="entry name" value="tRNA pseudouridine synthase A"/>
    <property type="match status" value="1"/>
</dbReference>
<protein>
    <recommendedName>
        <fullName evidence="4">tRNA pseudouridine synthase</fullName>
        <ecNumber evidence="4">5.4.99.12</ecNumber>
    </recommendedName>
</protein>
<proteinExistence type="inferred from homology"/>
<keyword evidence="3 4" id="KW-0413">Isomerase</keyword>
<keyword evidence="2 4" id="KW-0819">tRNA processing</keyword>
<dbReference type="EC" id="5.4.99.12" evidence="4"/>
<feature type="domain" description="Pseudouridine synthase I TruA alpha/beta" evidence="5">
    <location>
        <begin position="168"/>
        <end position="275"/>
    </location>
</feature>
<feature type="domain" description="Pseudouridine synthase I TruA alpha/beta" evidence="5">
    <location>
        <begin position="61"/>
        <end position="159"/>
    </location>
</feature>
<dbReference type="Pfam" id="PF01416">
    <property type="entry name" value="PseudoU_synth_1"/>
    <property type="match status" value="2"/>
</dbReference>
<dbReference type="Proteomes" id="UP000636709">
    <property type="component" value="Unassembled WGS sequence"/>
</dbReference>
<evidence type="ECO:0000259" key="5">
    <source>
        <dbReference type="Pfam" id="PF01416"/>
    </source>
</evidence>
<evidence type="ECO:0000313" key="6">
    <source>
        <dbReference type="EMBL" id="KAF8664082.1"/>
    </source>
</evidence>
<dbReference type="HAMAP" id="MF_00171">
    <property type="entry name" value="TruA"/>
    <property type="match status" value="1"/>
</dbReference>
<evidence type="ECO:0000256" key="1">
    <source>
        <dbReference type="ARBA" id="ARBA00009375"/>
    </source>
</evidence>
<dbReference type="InterPro" id="IPR020097">
    <property type="entry name" value="PsdUridine_synth_TruA_a/b_dom"/>
</dbReference>
<accession>A0A835ALM7</accession>
<dbReference type="InterPro" id="IPR020095">
    <property type="entry name" value="PsdUridine_synth_TruA_C"/>
</dbReference>
<gene>
    <name evidence="6" type="ORF">HU200_054992</name>
</gene>
<reference evidence="6" key="1">
    <citation type="submission" date="2020-07" db="EMBL/GenBank/DDBJ databases">
        <title>Genome sequence and genetic diversity analysis of an under-domesticated orphan crop, white fonio (Digitaria exilis).</title>
        <authorList>
            <person name="Bennetzen J.L."/>
            <person name="Chen S."/>
            <person name="Ma X."/>
            <person name="Wang X."/>
            <person name="Yssel A.E.J."/>
            <person name="Chaluvadi S.R."/>
            <person name="Johnson M."/>
            <person name="Gangashetty P."/>
            <person name="Hamidou F."/>
            <person name="Sanogo M.D."/>
            <person name="Zwaenepoel A."/>
            <person name="Wallace J."/>
            <person name="Van De Peer Y."/>
            <person name="Van Deynze A."/>
        </authorList>
    </citation>
    <scope>NUCLEOTIDE SEQUENCE</scope>
    <source>
        <tissue evidence="6">Leaves</tissue>
    </source>
</reference>
<dbReference type="GO" id="GO:0003723">
    <property type="term" value="F:RNA binding"/>
    <property type="evidence" value="ECO:0007669"/>
    <property type="project" value="InterPro"/>
</dbReference>
<dbReference type="Gene3D" id="3.30.70.660">
    <property type="entry name" value="Pseudouridine synthase I, catalytic domain, C-terminal subdomain"/>
    <property type="match status" value="1"/>
</dbReference>
<dbReference type="EMBL" id="JACEFO010002354">
    <property type="protein sequence ID" value="KAF8664082.1"/>
    <property type="molecule type" value="Genomic_DNA"/>
</dbReference>
<evidence type="ECO:0000313" key="7">
    <source>
        <dbReference type="Proteomes" id="UP000636709"/>
    </source>
</evidence>
<dbReference type="InterPro" id="IPR001406">
    <property type="entry name" value="PsdUridine_synth_TruA"/>
</dbReference>
<comment type="caution">
    <text evidence="6">The sequence shown here is derived from an EMBL/GenBank/DDBJ whole genome shotgun (WGS) entry which is preliminary data.</text>
</comment>
<keyword evidence="7" id="KW-1185">Reference proteome</keyword>
<name>A0A835ALM7_9POAL</name>
<dbReference type="PANTHER" id="PTHR11142">
    <property type="entry name" value="PSEUDOURIDYLATE SYNTHASE"/>
    <property type="match status" value="1"/>
</dbReference>
<dbReference type="SUPFAM" id="SSF55120">
    <property type="entry name" value="Pseudouridine synthase"/>
    <property type="match status" value="1"/>
</dbReference>
<dbReference type="AlphaFoldDB" id="A0A835ALM7"/>
<dbReference type="OrthoDB" id="271910at2759"/>
<comment type="similarity">
    <text evidence="1 4">Belongs to the tRNA pseudouridine synthase TruA family.</text>
</comment>
<organism evidence="6 7">
    <name type="scientific">Digitaria exilis</name>
    <dbReference type="NCBI Taxonomy" id="1010633"/>
    <lineage>
        <taxon>Eukaryota</taxon>
        <taxon>Viridiplantae</taxon>
        <taxon>Streptophyta</taxon>
        <taxon>Embryophyta</taxon>
        <taxon>Tracheophyta</taxon>
        <taxon>Spermatophyta</taxon>
        <taxon>Magnoliopsida</taxon>
        <taxon>Liliopsida</taxon>
        <taxon>Poales</taxon>
        <taxon>Poaceae</taxon>
        <taxon>PACMAD clade</taxon>
        <taxon>Panicoideae</taxon>
        <taxon>Panicodae</taxon>
        <taxon>Paniceae</taxon>
        <taxon>Anthephorinae</taxon>
        <taxon>Digitaria</taxon>
    </lineage>
</organism>
<evidence type="ECO:0000256" key="2">
    <source>
        <dbReference type="ARBA" id="ARBA00022694"/>
    </source>
</evidence>
<dbReference type="InterPro" id="IPR020103">
    <property type="entry name" value="PsdUridine_synth_cat_dom_sf"/>
</dbReference>
<dbReference type="GO" id="GO:0160147">
    <property type="term" value="F:tRNA pseudouridine(38-40) synthase activity"/>
    <property type="evidence" value="ECO:0007669"/>
    <property type="project" value="UniProtKB-EC"/>
</dbReference>
<dbReference type="PANTHER" id="PTHR11142:SF0">
    <property type="entry name" value="TRNA PSEUDOURIDINE SYNTHASE-LIKE 1"/>
    <property type="match status" value="1"/>
</dbReference>
<dbReference type="GO" id="GO:0031119">
    <property type="term" value="P:tRNA pseudouridine synthesis"/>
    <property type="evidence" value="ECO:0007669"/>
    <property type="project" value="TreeGrafter"/>
</dbReference>
<sequence length="304" mass="33901">MLGLASLRFGSFHCRASATACGGNTSRWQLADDGGQLSFIVPEVDEVDAAPSENKHKWRMVIAYDGTKFKGWQYQPSPPTIQCFLEDALIRITKLDRKKLCLVGAGRTDTGVHAWGQVAHFTTPFAYDCLDNIHSAINGLLPPEIRIREISAARPEFHARTSTKRRQAAKHFVGIHDFTSFANAAHNDRDRRPIKKITRFDVIEMGAILQLEVEGTGFLYRQVRNMVALLLQVGKEALPPDIVPVIIAARDRKELAKVSLSAPPHGLYLVSVNYDEEILKPPEGSPPISFGRTHQLSKCKLTFY</sequence>